<dbReference type="CDD" id="cd05476">
    <property type="entry name" value="pepsin_A_like_plant"/>
    <property type="match status" value="1"/>
</dbReference>
<dbReference type="Gene3D" id="2.40.70.10">
    <property type="entry name" value="Acid Proteases"/>
    <property type="match status" value="2"/>
</dbReference>
<feature type="transmembrane region" description="Helical" evidence="6">
    <location>
        <begin position="482"/>
        <end position="503"/>
    </location>
</feature>
<comment type="similarity">
    <text evidence="1">Belongs to the peptidase A1 family.</text>
</comment>
<reference evidence="9" key="2">
    <citation type="submission" date="2019-10" db="EMBL/GenBank/DDBJ databases">
        <title>A de novo genome assembly of a pear dwarfing rootstock.</title>
        <authorList>
            <person name="Wang F."/>
            <person name="Wang J."/>
            <person name="Li S."/>
            <person name="Zhang Y."/>
            <person name="Fang M."/>
            <person name="Ma L."/>
            <person name="Zhao Y."/>
            <person name="Jiang S."/>
        </authorList>
    </citation>
    <scope>NUCLEOTIDE SEQUENCE [LARGE SCALE GENOMIC DNA]</scope>
</reference>
<organism evidence="8 9">
    <name type="scientific">Pyrus ussuriensis x Pyrus communis</name>
    <dbReference type="NCBI Taxonomy" id="2448454"/>
    <lineage>
        <taxon>Eukaryota</taxon>
        <taxon>Viridiplantae</taxon>
        <taxon>Streptophyta</taxon>
        <taxon>Embryophyta</taxon>
        <taxon>Tracheophyta</taxon>
        <taxon>Spermatophyta</taxon>
        <taxon>Magnoliopsida</taxon>
        <taxon>eudicotyledons</taxon>
        <taxon>Gunneridae</taxon>
        <taxon>Pentapetalae</taxon>
        <taxon>rosids</taxon>
        <taxon>fabids</taxon>
        <taxon>Rosales</taxon>
        <taxon>Rosaceae</taxon>
        <taxon>Amygdaloideae</taxon>
        <taxon>Maleae</taxon>
        <taxon>Pyrus</taxon>
    </lineage>
</organism>
<dbReference type="PROSITE" id="PS51767">
    <property type="entry name" value="PEPTIDASE_A1"/>
    <property type="match status" value="1"/>
</dbReference>
<evidence type="ECO:0000256" key="4">
    <source>
        <dbReference type="ARBA" id="ARBA00022801"/>
    </source>
</evidence>
<dbReference type="Pfam" id="PF14543">
    <property type="entry name" value="TAXi_N"/>
    <property type="match status" value="1"/>
</dbReference>
<dbReference type="GO" id="GO:0006508">
    <property type="term" value="P:proteolysis"/>
    <property type="evidence" value="ECO:0007669"/>
    <property type="project" value="UniProtKB-KW"/>
</dbReference>
<evidence type="ECO:0000313" key="9">
    <source>
        <dbReference type="Proteomes" id="UP000327157"/>
    </source>
</evidence>
<dbReference type="GO" id="GO:0004190">
    <property type="term" value="F:aspartic-type endopeptidase activity"/>
    <property type="evidence" value="ECO:0007669"/>
    <property type="project" value="UniProtKB-KW"/>
</dbReference>
<evidence type="ECO:0000256" key="6">
    <source>
        <dbReference type="SAM" id="Phobius"/>
    </source>
</evidence>
<dbReference type="GO" id="GO:0005576">
    <property type="term" value="C:extracellular region"/>
    <property type="evidence" value="ECO:0007669"/>
    <property type="project" value="TreeGrafter"/>
</dbReference>
<dbReference type="PANTHER" id="PTHR47967:SF39">
    <property type="entry name" value="ASPARTYL PROTEASE FAMILY PROTEIN, PUTATIVE-RELATED"/>
    <property type="match status" value="1"/>
</dbReference>
<dbReference type="InterPro" id="IPR051708">
    <property type="entry name" value="Plant_Aspart_Prot_A1"/>
</dbReference>
<dbReference type="InterPro" id="IPR033121">
    <property type="entry name" value="PEPTIDASE_A1"/>
</dbReference>
<dbReference type="PANTHER" id="PTHR47967">
    <property type="entry name" value="OS07G0603500 PROTEIN-RELATED"/>
    <property type="match status" value="1"/>
</dbReference>
<dbReference type="InterPro" id="IPR032799">
    <property type="entry name" value="TAXi_C"/>
</dbReference>
<dbReference type="SUPFAM" id="SSF50630">
    <property type="entry name" value="Acid proteases"/>
    <property type="match status" value="1"/>
</dbReference>
<keyword evidence="5" id="KW-0325">Glycoprotein</keyword>
<evidence type="ECO:0000256" key="3">
    <source>
        <dbReference type="ARBA" id="ARBA00022750"/>
    </source>
</evidence>
<keyword evidence="2" id="KW-0645">Protease</keyword>
<name>A0A5N5HE67_9ROSA</name>
<evidence type="ECO:0000256" key="1">
    <source>
        <dbReference type="ARBA" id="ARBA00007447"/>
    </source>
</evidence>
<dbReference type="FunFam" id="2.40.70.10:FF:000031">
    <property type="entry name" value="Aspartyl protease AED1"/>
    <property type="match status" value="1"/>
</dbReference>
<gene>
    <name evidence="8" type="ORF">D8674_023606</name>
</gene>
<protein>
    <submittedName>
        <fullName evidence="8">Aspartic proteinase CDR1-like</fullName>
    </submittedName>
</protein>
<dbReference type="Proteomes" id="UP000327157">
    <property type="component" value="Chromosome 4"/>
</dbReference>
<proteinExistence type="inferred from homology"/>
<keyword evidence="4" id="KW-0378">Hydrolase</keyword>
<dbReference type="EMBL" id="SMOL01000231">
    <property type="protein sequence ID" value="KAB2621424.1"/>
    <property type="molecule type" value="Genomic_DNA"/>
</dbReference>
<dbReference type="Pfam" id="PF14541">
    <property type="entry name" value="TAXi_C"/>
    <property type="match status" value="1"/>
</dbReference>
<reference evidence="8 9" key="3">
    <citation type="submission" date="2019-11" db="EMBL/GenBank/DDBJ databases">
        <title>A de novo genome assembly of a pear dwarfing rootstock.</title>
        <authorList>
            <person name="Wang F."/>
            <person name="Wang J."/>
            <person name="Li S."/>
            <person name="Zhang Y."/>
            <person name="Fang M."/>
            <person name="Ma L."/>
            <person name="Zhao Y."/>
            <person name="Jiang S."/>
        </authorList>
    </citation>
    <scope>NUCLEOTIDE SEQUENCE [LARGE SCALE GENOMIC DNA]</scope>
    <source>
        <strain evidence="8">S2</strain>
        <tissue evidence="8">Leaf</tissue>
    </source>
</reference>
<keyword evidence="6" id="KW-0472">Membrane</keyword>
<dbReference type="InterPro" id="IPR032861">
    <property type="entry name" value="TAXi_N"/>
</dbReference>
<keyword evidence="9" id="KW-1185">Reference proteome</keyword>
<dbReference type="OrthoDB" id="1143283at2759"/>
<reference evidence="8 9" key="1">
    <citation type="submission" date="2019-09" db="EMBL/GenBank/DDBJ databases">
        <authorList>
            <person name="Ou C."/>
        </authorList>
    </citation>
    <scope>NUCLEOTIDE SEQUENCE [LARGE SCALE GENOMIC DNA]</scope>
    <source>
        <strain evidence="8">S2</strain>
        <tissue evidence="8">Leaf</tissue>
    </source>
</reference>
<evidence type="ECO:0000256" key="2">
    <source>
        <dbReference type="ARBA" id="ARBA00022670"/>
    </source>
</evidence>
<keyword evidence="6" id="KW-0812">Transmembrane</keyword>
<evidence type="ECO:0000313" key="8">
    <source>
        <dbReference type="EMBL" id="KAB2621424.1"/>
    </source>
</evidence>
<dbReference type="InterPro" id="IPR021109">
    <property type="entry name" value="Peptidase_aspartic_dom_sf"/>
</dbReference>
<keyword evidence="6" id="KW-1133">Transmembrane helix</keyword>
<dbReference type="AlphaFoldDB" id="A0A5N5HE67"/>
<dbReference type="InterPro" id="IPR034161">
    <property type="entry name" value="Pepsin-like_plant"/>
</dbReference>
<keyword evidence="3" id="KW-0064">Aspartyl protease</keyword>
<comment type="caution">
    <text evidence="8">The sequence shown here is derived from an EMBL/GenBank/DDBJ whole genome shotgun (WGS) entry which is preliminary data.</text>
</comment>
<feature type="domain" description="Peptidase A1" evidence="7">
    <location>
        <begin position="106"/>
        <end position="460"/>
    </location>
</feature>
<evidence type="ECO:0000256" key="5">
    <source>
        <dbReference type="ARBA" id="ARBA00023180"/>
    </source>
</evidence>
<accession>A0A5N5HE67</accession>
<evidence type="ECO:0000259" key="7">
    <source>
        <dbReference type="PROSITE" id="PS51767"/>
    </source>
</evidence>
<sequence>MWPPSNFLKKNCHPLSKIRIKGTPCVTSEFLAININPSTLFNHIHSSAIEARNSDVNGGFSVKLIRRNSLNSPLNNHNYKISRRLMEESTPQSELKRDKEGGEGAQLMKLSLGTPSYEIYAVADTGSTLLWTQCEPCPTCYKQKNPKFDPKKSSSYATLPCTAHECSYANDTGYTSCSNDDQKVCNYNYTYMDDSITQGVMSKETIAFGSSSGKPVSFKDVVFGCGHNNTGETFAENEMGIVGLGAGNLSIISQLAPHVGGKKFSHCLVPFNPDHPNDASIMSFGKGSEVSGEGVVSTPLITKADKNQYFVTVEGFSVGEQFVPFNSSGSVSKGNMYLDSGTQVTMLPQDFYGRLVEQVKKVMNSSLKPVEVHDESGTVLCYNTTENLKAPLLTVHFDGGAKLQLSPAQTFYQNKQYKLHCFGTLNASDTIDEGVGLYGSYAQSNFLIGFDLEKMLVSFKAVDCRKTSSTSPSPSPSPNSAFGIHFSYFFNYVFSFILIVILYL</sequence>